<dbReference type="Gene3D" id="3.30.40.10">
    <property type="entry name" value="Zinc/RING finger domain, C3HC4 (zinc finger)"/>
    <property type="match status" value="1"/>
</dbReference>
<dbReference type="SUPFAM" id="SSF57903">
    <property type="entry name" value="FYVE/PHD zinc finger"/>
    <property type="match status" value="1"/>
</dbReference>
<feature type="compositionally biased region" description="Polar residues" evidence="1">
    <location>
        <begin position="93"/>
        <end position="106"/>
    </location>
</feature>
<sequence length="447" mass="49609">MFKGFGNISLQMSSVTDNGSTESSPTAKKEDPRLLLFSEEQKPKASFEDLFGNIAIVKPRLKPEQPPEEPKPEPRKDDVAPPEASHRGFEMFSSKQDGTKIASNAEVQKKVKERRPVSKKARSPKETKETSPKPAAVKKEACKAKSEPKSPSTPPPPAAKPLEESPQARAQGYVDRLTDKAPATKRKQAGDSRTPVKRDYAKPMMQLQAVAGVPSDDAIARGTKRLTAAGGVEYAISCKDKTVTVVDPTRDTAKSEIWSIGERQEAQVLFFNNYDASSCAALEKFLDMTHADHAETPTDYVTPFIPPQDGSVTFPHYDPPSVKCICSWAFHFELGKMVYCTVCGRACHRECYELNAEFDDSSFRCVYCDRSLLKSGIYSLGFKKYVECNIQTIGAEGETVSESMHDLLPLGLSREPETSVEAIIDSCQHRCDEELKMFNKYIEEEED</sequence>
<proteinExistence type="predicted"/>
<evidence type="ECO:0000313" key="2">
    <source>
        <dbReference type="EMBL" id="KAG9392074.1"/>
    </source>
</evidence>
<reference evidence="2" key="1">
    <citation type="submission" date="2021-05" db="EMBL/GenBank/DDBJ databases">
        <title>A free-living protist that lacks canonical eukaryotic 1 DNA replication and segregation systems.</title>
        <authorList>
            <person name="Salas-Leiva D.E."/>
            <person name="Tromer E.C."/>
            <person name="Curtis B.A."/>
            <person name="Jerlstrom-Hultqvist J."/>
            <person name="Kolisko M."/>
            <person name="Yi Z."/>
            <person name="Salas-Leiva J.S."/>
            <person name="Gallot-Lavallee L."/>
            <person name="Kops G.J.P.L."/>
            <person name="Archibald J.M."/>
            <person name="Simpson A.G.B."/>
            <person name="Roger A.J."/>
        </authorList>
    </citation>
    <scope>NUCLEOTIDE SEQUENCE</scope>
    <source>
        <strain evidence="2">BICM</strain>
    </source>
</reference>
<feature type="compositionally biased region" description="Basic and acidic residues" evidence="1">
    <location>
        <begin position="123"/>
        <end position="148"/>
    </location>
</feature>
<feature type="compositionally biased region" description="Basic and acidic residues" evidence="1">
    <location>
        <begin position="188"/>
        <end position="201"/>
    </location>
</feature>
<protein>
    <submittedName>
        <fullName evidence="2">Uncharacterized protein</fullName>
    </submittedName>
</protein>
<keyword evidence="3" id="KW-1185">Reference proteome</keyword>
<gene>
    <name evidence="2" type="ORF">J8273_6665</name>
</gene>
<accession>A0A8J6B164</accession>
<dbReference type="EMBL" id="JAHDYR010000040">
    <property type="protein sequence ID" value="KAG9392074.1"/>
    <property type="molecule type" value="Genomic_DNA"/>
</dbReference>
<evidence type="ECO:0000256" key="1">
    <source>
        <dbReference type="SAM" id="MobiDB-lite"/>
    </source>
</evidence>
<comment type="caution">
    <text evidence="2">The sequence shown here is derived from an EMBL/GenBank/DDBJ whole genome shotgun (WGS) entry which is preliminary data.</text>
</comment>
<dbReference type="AlphaFoldDB" id="A0A8J6B164"/>
<feature type="compositionally biased region" description="Basic and acidic residues" evidence="1">
    <location>
        <begin position="107"/>
        <end position="116"/>
    </location>
</feature>
<feature type="compositionally biased region" description="Polar residues" evidence="1">
    <location>
        <begin position="8"/>
        <end position="26"/>
    </location>
</feature>
<dbReference type="Proteomes" id="UP000717585">
    <property type="component" value="Unassembled WGS sequence"/>
</dbReference>
<feature type="compositionally biased region" description="Basic and acidic residues" evidence="1">
    <location>
        <begin position="61"/>
        <end position="89"/>
    </location>
</feature>
<organism evidence="2 3">
    <name type="scientific">Carpediemonas membranifera</name>
    <dbReference type="NCBI Taxonomy" id="201153"/>
    <lineage>
        <taxon>Eukaryota</taxon>
        <taxon>Metamonada</taxon>
        <taxon>Carpediemonas-like organisms</taxon>
        <taxon>Carpediemonas</taxon>
    </lineage>
</organism>
<dbReference type="InterPro" id="IPR011011">
    <property type="entry name" value="Znf_FYVE_PHD"/>
</dbReference>
<name>A0A8J6B164_9EUKA</name>
<feature type="region of interest" description="Disordered" evidence="1">
    <location>
        <begin position="1"/>
        <end position="201"/>
    </location>
</feature>
<feature type="compositionally biased region" description="Basic and acidic residues" evidence="1">
    <location>
        <begin position="27"/>
        <end position="47"/>
    </location>
</feature>
<evidence type="ECO:0000313" key="3">
    <source>
        <dbReference type="Proteomes" id="UP000717585"/>
    </source>
</evidence>
<dbReference type="InterPro" id="IPR013083">
    <property type="entry name" value="Znf_RING/FYVE/PHD"/>
</dbReference>